<dbReference type="GO" id="GO:0005829">
    <property type="term" value="C:cytosol"/>
    <property type="evidence" value="ECO:0007669"/>
    <property type="project" value="TreeGrafter"/>
</dbReference>
<keyword evidence="6 8" id="KW-0804">Transcription</keyword>
<comment type="subunit">
    <text evidence="8 10">Heterodimer of an alpha and a beta chain.</text>
</comment>
<proteinExistence type="inferred from homology"/>
<dbReference type="PATRIC" id="fig|1265350.3.peg.301"/>
<dbReference type="STRING" id="1265350.IX46_01600"/>
<dbReference type="Pfam" id="PF00216">
    <property type="entry name" value="Bac_DNA_binding"/>
    <property type="match status" value="1"/>
</dbReference>
<accession>A0A0M4HG46</accession>
<evidence type="ECO:0000313" key="11">
    <source>
        <dbReference type="EMBL" id="ALD15257.1"/>
    </source>
</evidence>
<evidence type="ECO:0000313" key="12">
    <source>
        <dbReference type="Proteomes" id="UP000066321"/>
    </source>
</evidence>
<dbReference type="GO" id="GO:0003677">
    <property type="term" value="F:DNA binding"/>
    <property type="evidence" value="ECO:0007669"/>
    <property type="project" value="UniProtKB-UniRule"/>
</dbReference>
<keyword evidence="7 8" id="KW-0233">DNA recombination</keyword>
<comment type="function">
    <text evidence="8 10">This protein is one of the two subunits of integration host factor, a specific DNA-binding protein that functions in genetic recombination as well as in transcriptional and translational control.</text>
</comment>
<dbReference type="SUPFAM" id="SSF47729">
    <property type="entry name" value="IHF-like DNA-binding proteins"/>
    <property type="match status" value="1"/>
</dbReference>
<evidence type="ECO:0000256" key="5">
    <source>
        <dbReference type="ARBA" id="ARBA00023125"/>
    </source>
</evidence>
<dbReference type="GO" id="GO:0006310">
    <property type="term" value="P:DNA recombination"/>
    <property type="evidence" value="ECO:0007669"/>
    <property type="project" value="UniProtKB-UniRule"/>
</dbReference>
<dbReference type="PROSITE" id="PS00045">
    <property type="entry name" value="HISTONE_LIKE"/>
    <property type="match status" value="1"/>
</dbReference>
<dbReference type="InterPro" id="IPR010992">
    <property type="entry name" value="IHF-like_DNA-bd_dom_sf"/>
</dbReference>
<dbReference type="GO" id="GO:0005694">
    <property type="term" value="C:chromosome"/>
    <property type="evidence" value="ECO:0007669"/>
    <property type="project" value="InterPro"/>
</dbReference>
<sequence>MTKSELFEKIAKKKIHIENQTIELAIKELLEYMSLALANGKRIEIRGFGSFSLHYRDARIGRNPKTGELVELSAKYVPYFKAGKQLRDRANIYK</sequence>
<dbReference type="EMBL" id="CP009253">
    <property type="protein sequence ID" value="ALD15257.1"/>
    <property type="molecule type" value="Genomic_DNA"/>
</dbReference>
<dbReference type="Gene3D" id="4.10.520.10">
    <property type="entry name" value="IHF-like DNA-binding proteins"/>
    <property type="match status" value="1"/>
</dbReference>
<dbReference type="KEGG" id="baph:IX46_01600"/>
<keyword evidence="3 8" id="KW-0810">Translation regulation</keyword>
<name>A0A0M4HG46_9GAMM</name>
<evidence type="ECO:0000256" key="3">
    <source>
        <dbReference type="ARBA" id="ARBA00022845"/>
    </source>
</evidence>
<dbReference type="InterPro" id="IPR020816">
    <property type="entry name" value="Histone-like_DNA-bd_CS"/>
</dbReference>
<keyword evidence="4 8" id="KW-0805">Transcription regulation</keyword>
<gene>
    <name evidence="8 11" type="primary">ihfB</name>
    <name evidence="8" type="synonym">himD</name>
    <name evidence="11" type="ORF">IX46_01600</name>
</gene>
<organism evidence="11 12">
    <name type="scientific">Buchnera aphidicola</name>
    <name type="common">Aphis glycines</name>
    <dbReference type="NCBI Taxonomy" id="1265350"/>
    <lineage>
        <taxon>Bacteria</taxon>
        <taxon>Pseudomonadati</taxon>
        <taxon>Pseudomonadota</taxon>
        <taxon>Gammaproteobacteria</taxon>
        <taxon>Enterobacterales</taxon>
        <taxon>Erwiniaceae</taxon>
        <taxon>Buchnera</taxon>
    </lineage>
</organism>
<dbReference type="GO" id="GO:0006417">
    <property type="term" value="P:regulation of translation"/>
    <property type="evidence" value="ECO:0007669"/>
    <property type="project" value="UniProtKB-UniRule"/>
</dbReference>
<evidence type="ECO:0000256" key="10">
    <source>
        <dbReference type="RuleBase" id="RU003941"/>
    </source>
</evidence>
<dbReference type="AlphaFoldDB" id="A0A0M4HG46"/>
<dbReference type="NCBIfam" id="TIGR00988">
    <property type="entry name" value="hip"/>
    <property type="match status" value="1"/>
</dbReference>
<dbReference type="CDD" id="cd13836">
    <property type="entry name" value="IHF_B"/>
    <property type="match status" value="1"/>
</dbReference>
<evidence type="ECO:0000256" key="9">
    <source>
        <dbReference type="RuleBase" id="RU003939"/>
    </source>
</evidence>
<dbReference type="GO" id="GO:0006355">
    <property type="term" value="P:regulation of DNA-templated transcription"/>
    <property type="evidence" value="ECO:0007669"/>
    <property type="project" value="UniProtKB-UniRule"/>
</dbReference>
<dbReference type="SMART" id="SM00411">
    <property type="entry name" value="BHL"/>
    <property type="match status" value="1"/>
</dbReference>
<evidence type="ECO:0000256" key="8">
    <source>
        <dbReference type="HAMAP-Rule" id="MF_00381"/>
    </source>
</evidence>
<dbReference type="GO" id="GO:0030527">
    <property type="term" value="F:structural constituent of chromatin"/>
    <property type="evidence" value="ECO:0007669"/>
    <property type="project" value="InterPro"/>
</dbReference>
<dbReference type="PRINTS" id="PR01727">
    <property type="entry name" value="DNABINDINGHU"/>
</dbReference>
<dbReference type="InterPro" id="IPR000119">
    <property type="entry name" value="Hist_DNA-bd"/>
</dbReference>
<reference evidence="11 12" key="1">
    <citation type="journal article" date="2015" name="J Genomics">
        <title>Whole Genome Sequence of the Soybean Aphid Endosymbiont Buchnera aphidicola and Genetic Differentiation among Biotype-Specific Strains.</title>
        <authorList>
            <person name="Cassone B.J."/>
            <person name="Wenger J.A."/>
            <person name="Michel A.P."/>
        </authorList>
    </citation>
    <scope>NUCLEOTIDE SEQUENCE [LARGE SCALE GENOMIC DNA]</scope>
    <source>
        <strain evidence="11 12">BAg</strain>
    </source>
</reference>
<dbReference type="PANTHER" id="PTHR33175:SF5">
    <property type="entry name" value="INTEGRATION HOST FACTOR SUBUNIT BETA"/>
    <property type="match status" value="1"/>
</dbReference>
<dbReference type="PANTHER" id="PTHR33175">
    <property type="entry name" value="DNA-BINDING PROTEIN HU"/>
    <property type="match status" value="1"/>
</dbReference>
<dbReference type="NCBIfam" id="NF001222">
    <property type="entry name" value="PRK00199.1"/>
    <property type="match status" value="1"/>
</dbReference>
<evidence type="ECO:0000256" key="2">
    <source>
        <dbReference type="ARBA" id="ARBA00018700"/>
    </source>
</evidence>
<dbReference type="FunFam" id="4.10.520.10:FF:000003">
    <property type="entry name" value="Integration host factor subunit beta"/>
    <property type="match status" value="1"/>
</dbReference>
<dbReference type="HAMAP" id="MF_00381">
    <property type="entry name" value="IHF_beta"/>
    <property type="match status" value="1"/>
</dbReference>
<keyword evidence="5 8" id="KW-0238">DNA-binding</keyword>
<evidence type="ECO:0000256" key="6">
    <source>
        <dbReference type="ARBA" id="ARBA00023163"/>
    </source>
</evidence>
<protein>
    <recommendedName>
        <fullName evidence="2 8">Integration host factor subunit beta</fullName>
        <shortName evidence="8">IHF-beta</shortName>
    </recommendedName>
</protein>
<dbReference type="Proteomes" id="UP000066321">
    <property type="component" value="Chromosome"/>
</dbReference>
<evidence type="ECO:0000256" key="4">
    <source>
        <dbReference type="ARBA" id="ARBA00023015"/>
    </source>
</evidence>
<evidence type="ECO:0000256" key="1">
    <source>
        <dbReference type="ARBA" id="ARBA00010529"/>
    </source>
</evidence>
<evidence type="ECO:0000256" key="7">
    <source>
        <dbReference type="ARBA" id="ARBA00023172"/>
    </source>
</evidence>
<dbReference type="OrthoDB" id="9804203at2"/>
<dbReference type="InterPro" id="IPR005685">
    <property type="entry name" value="IHF_beta"/>
</dbReference>
<comment type="similarity">
    <text evidence="1 8 9">Belongs to the bacterial histone-like protein family.</text>
</comment>